<dbReference type="AlphaFoldDB" id="A0A1R0L2N6"/>
<proteinExistence type="predicted"/>
<dbReference type="EMBL" id="MQUQ01000002">
    <property type="protein sequence ID" value="OLZ56691.1"/>
    <property type="molecule type" value="Genomic_DNA"/>
</dbReference>
<reference evidence="1 2" key="1">
    <citation type="submission" date="2016-01" db="EMBL/GenBank/DDBJ databases">
        <title>Amycolatopsis coloradensis genome sequencing and assembly.</title>
        <authorList>
            <person name="Mayilraj S."/>
        </authorList>
    </citation>
    <scope>NUCLEOTIDE SEQUENCE [LARGE SCALE GENOMIC DNA]</scope>
    <source>
        <strain evidence="1 2">DSM 44225</strain>
    </source>
</reference>
<dbReference type="OrthoDB" id="3632993at2"/>
<gene>
    <name evidence="1" type="ORF">BS329_03485</name>
</gene>
<sequence length="205" mass="21648">MNPVFNRRTALRGAVVLAGLTGLRGTVAETASADGFKELTWKLIRPSSNFPLMPVRVISGIPATIGYGKPVAIGPVIVQATCDKNVGPVVRSTGCDMVSAVFDLTVVVTDARGLSGRFPVTVQFPRTEVPSTQVEFVFTGTATLTGPGTPPAARNPGLMRITVDRRVTGVTTLYDVKTGVPHQLASQADLIPPDQDPLIATIEVR</sequence>
<keyword evidence="2" id="KW-1185">Reference proteome</keyword>
<organism evidence="1 2">
    <name type="scientific">Amycolatopsis coloradensis</name>
    <dbReference type="NCBI Taxonomy" id="76021"/>
    <lineage>
        <taxon>Bacteria</taxon>
        <taxon>Bacillati</taxon>
        <taxon>Actinomycetota</taxon>
        <taxon>Actinomycetes</taxon>
        <taxon>Pseudonocardiales</taxon>
        <taxon>Pseudonocardiaceae</taxon>
        <taxon>Amycolatopsis</taxon>
    </lineage>
</organism>
<name>A0A1R0L2N6_9PSEU</name>
<accession>A0A1R0L2N6</accession>
<evidence type="ECO:0000313" key="2">
    <source>
        <dbReference type="Proteomes" id="UP000187486"/>
    </source>
</evidence>
<evidence type="ECO:0000313" key="1">
    <source>
        <dbReference type="EMBL" id="OLZ56691.1"/>
    </source>
</evidence>
<dbReference type="RefSeq" id="WP_076155586.1">
    <property type="nucleotide sequence ID" value="NZ_JBEZVB010000087.1"/>
</dbReference>
<comment type="caution">
    <text evidence="1">The sequence shown here is derived from an EMBL/GenBank/DDBJ whole genome shotgun (WGS) entry which is preliminary data.</text>
</comment>
<dbReference type="InterPro" id="IPR006311">
    <property type="entry name" value="TAT_signal"/>
</dbReference>
<protein>
    <submittedName>
        <fullName evidence="1">Uncharacterized protein</fullName>
    </submittedName>
</protein>
<dbReference type="Proteomes" id="UP000187486">
    <property type="component" value="Unassembled WGS sequence"/>
</dbReference>
<dbReference type="STRING" id="76021.BS329_03485"/>
<dbReference type="PROSITE" id="PS51318">
    <property type="entry name" value="TAT"/>
    <property type="match status" value="1"/>
</dbReference>